<evidence type="ECO:0000256" key="1">
    <source>
        <dbReference type="ARBA" id="ARBA00010515"/>
    </source>
</evidence>
<dbReference type="SUPFAM" id="SSF53474">
    <property type="entry name" value="alpha/beta-Hydrolases"/>
    <property type="match status" value="1"/>
</dbReference>
<evidence type="ECO:0000313" key="5">
    <source>
        <dbReference type="Proteomes" id="UP001396334"/>
    </source>
</evidence>
<evidence type="ECO:0000259" key="3">
    <source>
        <dbReference type="Pfam" id="PF07859"/>
    </source>
</evidence>
<proteinExistence type="inferred from homology"/>
<feature type="domain" description="Alpha/beta hydrolase fold-3" evidence="3">
    <location>
        <begin position="75"/>
        <end position="127"/>
    </location>
</feature>
<organism evidence="4 5">
    <name type="scientific">Hibiscus sabdariffa</name>
    <name type="common">roselle</name>
    <dbReference type="NCBI Taxonomy" id="183260"/>
    <lineage>
        <taxon>Eukaryota</taxon>
        <taxon>Viridiplantae</taxon>
        <taxon>Streptophyta</taxon>
        <taxon>Embryophyta</taxon>
        <taxon>Tracheophyta</taxon>
        <taxon>Spermatophyta</taxon>
        <taxon>Magnoliopsida</taxon>
        <taxon>eudicotyledons</taxon>
        <taxon>Gunneridae</taxon>
        <taxon>Pentapetalae</taxon>
        <taxon>rosids</taxon>
        <taxon>malvids</taxon>
        <taxon>Malvales</taxon>
        <taxon>Malvaceae</taxon>
        <taxon>Malvoideae</taxon>
        <taxon>Hibiscus</taxon>
    </lineage>
</organism>
<dbReference type="InterPro" id="IPR050466">
    <property type="entry name" value="Carboxylest/Gibb_receptor"/>
</dbReference>
<name>A0ABR2QQ56_9ROSI</name>
<dbReference type="PROSITE" id="PS01173">
    <property type="entry name" value="LIPASE_GDXG_HIS"/>
    <property type="match status" value="1"/>
</dbReference>
<keyword evidence="5" id="KW-1185">Reference proteome</keyword>
<dbReference type="PANTHER" id="PTHR23024">
    <property type="entry name" value="ARYLACETAMIDE DEACETYLASE"/>
    <property type="match status" value="1"/>
</dbReference>
<evidence type="ECO:0000256" key="2">
    <source>
        <dbReference type="ARBA" id="ARBA00022801"/>
    </source>
</evidence>
<dbReference type="InterPro" id="IPR013094">
    <property type="entry name" value="AB_hydrolase_3"/>
</dbReference>
<dbReference type="InterPro" id="IPR002168">
    <property type="entry name" value="Lipase_GDXG_HIS_AS"/>
</dbReference>
<comment type="similarity">
    <text evidence="1">Belongs to the 'GDXG' lipolytic enzyme family.</text>
</comment>
<protein>
    <recommendedName>
        <fullName evidence="3">Alpha/beta hydrolase fold-3 domain-containing protein</fullName>
    </recommendedName>
</protein>
<dbReference type="PANTHER" id="PTHR23024:SF577">
    <property type="entry name" value="CARBOXYLESTERASE 2-RELATED"/>
    <property type="match status" value="1"/>
</dbReference>
<dbReference type="Proteomes" id="UP001396334">
    <property type="component" value="Unassembled WGS sequence"/>
</dbReference>
<dbReference type="InterPro" id="IPR029058">
    <property type="entry name" value="AB_hydrolase_fold"/>
</dbReference>
<accession>A0ABR2QQ56</accession>
<evidence type="ECO:0000313" key="4">
    <source>
        <dbReference type="EMBL" id="KAK9002801.1"/>
    </source>
</evidence>
<reference evidence="4 5" key="1">
    <citation type="journal article" date="2024" name="G3 (Bethesda)">
        <title>Genome assembly of Hibiscus sabdariffa L. provides insights into metabolisms of medicinal natural products.</title>
        <authorList>
            <person name="Kim T."/>
        </authorList>
    </citation>
    <scope>NUCLEOTIDE SEQUENCE [LARGE SCALE GENOMIC DNA]</scope>
    <source>
        <strain evidence="4">TK-2024</strain>
        <tissue evidence="4">Old leaves</tissue>
    </source>
</reference>
<comment type="caution">
    <text evidence="4">The sequence shown here is derived from an EMBL/GenBank/DDBJ whole genome shotgun (WGS) entry which is preliminary data.</text>
</comment>
<dbReference type="EMBL" id="JBBPBN010000034">
    <property type="protein sequence ID" value="KAK9002801.1"/>
    <property type="molecule type" value="Genomic_DNA"/>
</dbReference>
<dbReference type="Pfam" id="PF07859">
    <property type="entry name" value="Abhydrolase_3"/>
    <property type="match status" value="1"/>
</dbReference>
<gene>
    <name evidence="4" type="ORF">V6N11_060381</name>
</gene>
<dbReference type="Gene3D" id="3.40.50.1820">
    <property type="entry name" value="alpha/beta hydrolase"/>
    <property type="match status" value="1"/>
</dbReference>
<keyword evidence="2" id="KW-0378">Hydrolase</keyword>
<sequence>MGSIDFEIVLDLFPWLKVYRDRTIERTSRVEVVPPGLDPQTNILSKDFVIAPKTDFSARIYRPNFVTKGPKLSLVVYFHGGAFCVASPAFPNNHTSLNKLDVEAEVFVLSVGYRLAPEYPLPAAYQDS</sequence>